<evidence type="ECO:0000313" key="6">
    <source>
        <dbReference type="EMBL" id="MBH1941975.1"/>
    </source>
</evidence>
<protein>
    <submittedName>
        <fullName evidence="6">YifB family Mg chelatase-like AAA ATPase</fullName>
    </submittedName>
</protein>
<sequence>MFSKAFSAAVHGIDGLIVSVEADISDGLPLFDMVGYLGSEVKEARERVRIALKNSGYMLPAKRITVNLSPADIRKEGTAFDLPVAIAILAAFGYIPEESLKDTLIIGELSLNGNINKVNGVLPIVYSAKQQGFLKFIVPKENAREGAVVCGAQTYGVTSLNEVVSLLNNNNQVEPECVDIKELFEHNEMAENIDFSEVAGQMAAKRAIEIAVSGMHNILMIGPPGSGKTMLAKRIPSIMPELTFEESMEISKIYSIAGLMDNKALISKRPFRSPHHTITQTALTGGGRLPKPGEISLAHLGVLFLDELPEFQKNTIEVLRQPLEDKSVTIARLNATYRYPAGFMLVAAMNPCSCGYYPDRNKCNCSINLVKRYLNRISQSLLDRFDICIEALQMNYKELQTEQKQESSDDIRRRVSIAREIQLKRYEGQKIWFNSQLTPRSIKKYCKLEPKEQSLLEEAFIKMNLSARAYHRILKVARTIADLEGSEQIHTKHISEAICYRSMDQKYWGE</sequence>
<dbReference type="InterPro" id="IPR014721">
    <property type="entry name" value="Ribsml_uS5_D2-typ_fold_subgr"/>
</dbReference>
<dbReference type="Proteomes" id="UP000623269">
    <property type="component" value="Unassembled WGS sequence"/>
</dbReference>
<accession>A0A8J7HC18</accession>
<dbReference type="InterPro" id="IPR004482">
    <property type="entry name" value="Mg_chelat-rel"/>
</dbReference>
<dbReference type="SUPFAM" id="SSF54211">
    <property type="entry name" value="Ribosomal protein S5 domain 2-like"/>
    <property type="match status" value="1"/>
</dbReference>
<gene>
    <name evidence="6" type="ORF">I5677_13825</name>
</gene>
<evidence type="ECO:0000256" key="1">
    <source>
        <dbReference type="ARBA" id="ARBA00006354"/>
    </source>
</evidence>
<dbReference type="PANTHER" id="PTHR32039">
    <property type="entry name" value="MAGNESIUM-CHELATASE SUBUNIT CHLI"/>
    <property type="match status" value="1"/>
</dbReference>
<comment type="caution">
    <text evidence="6">The sequence shown here is derived from an EMBL/GenBank/DDBJ whole genome shotgun (WGS) entry which is preliminary data.</text>
</comment>
<dbReference type="SMART" id="SM00382">
    <property type="entry name" value="AAA"/>
    <property type="match status" value="1"/>
</dbReference>
<dbReference type="InterPro" id="IPR000523">
    <property type="entry name" value="Mg_chelatse_chII-like_cat_dom"/>
</dbReference>
<dbReference type="Pfam" id="PF13335">
    <property type="entry name" value="Mg_chelatase_C"/>
    <property type="match status" value="1"/>
</dbReference>
<evidence type="ECO:0000256" key="4">
    <source>
        <dbReference type="SAM" id="Coils"/>
    </source>
</evidence>
<dbReference type="AlphaFoldDB" id="A0A8J7HC18"/>
<feature type="domain" description="AAA+ ATPase" evidence="5">
    <location>
        <begin position="214"/>
        <end position="395"/>
    </location>
</feature>
<dbReference type="Gene3D" id="3.30.230.10">
    <property type="match status" value="1"/>
</dbReference>
<keyword evidence="7" id="KW-1185">Reference proteome</keyword>
<comment type="similarity">
    <text evidence="1">Belongs to the Mg-chelatase subunits D/I family. ComM subfamily.</text>
</comment>
<dbReference type="PRINTS" id="PR01657">
    <property type="entry name" value="MCMFAMILY"/>
</dbReference>
<dbReference type="Pfam" id="PF13541">
    <property type="entry name" value="ChlI"/>
    <property type="match status" value="1"/>
</dbReference>
<dbReference type="NCBIfam" id="TIGR00368">
    <property type="entry name" value="YifB family Mg chelatase-like AAA ATPase"/>
    <property type="match status" value="1"/>
</dbReference>
<dbReference type="InterPro" id="IPR003593">
    <property type="entry name" value="AAA+_ATPase"/>
</dbReference>
<dbReference type="InterPro" id="IPR001208">
    <property type="entry name" value="MCM_dom"/>
</dbReference>
<dbReference type="Pfam" id="PF01078">
    <property type="entry name" value="Mg_chelatase"/>
    <property type="match status" value="1"/>
</dbReference>
<proteinExistence type="inferred from homology"/>
<dbReference type="InterPro" id="IPR020568">
    <property type="entry name" value="Ribosomal_Su5_D2-typ_SF"/>
</dbReference>
<dbReference type="InterPro" id="IPR027417">
    <property type="entry name" value="P-loop_NTPase"/>
</dbReference>
<keyword evidence="4" id="KW-0175">Coiled coil</keyword>
<keyword evidence="2" id="KW-0547">Nucleotide-binding</keyword>
<dbReference type="GO" id="GO:0005524">
    <property type="term" value="F:ATP binding"/>
    <property type="evidence" value="ECO:0007669"/>
    <property type="project" value="UniProtKB-KW"/>
</dbReference>
<name>A0A8J7HC18_9FIRM</name>
<dbReference type="SUPFAM" id="SSF52540">
    <property type="entry name" value="P-loop containing nucleoside triphosphate hydrolases"/>
    <property type="match status" value="1"/>
</dbReference>
<evidence type="ECO:0000259" key="5">
    <source>
        <dbReference type="SMART" id="SM00382"/>
    </source>
</evidence>
<feature type="coiled-coil region" evidence="4">
    <location>
        <begin position="382"/>
        <end position="409"/>
    </location>
</feature>
<dbReference type="InterPro" id="IPR025158">
    <property type="entry name" value="Mg_chelat-rel_C"/>
</dbReference>
<keyword evidence="3" id="KW-0067">ATP-binding</keyword>
<evidence type="ECO:0000256" key="3">
    <source>
        <dbReference type="ARBA" id="ARBA00022840"/>
    </source>
</evidence>
<dbReference type="EMBL" id="JAEAGR010000016">
    <property type="protein sequence ID" value="MBH1941975.1"/>
    <property type="molecule type" value="Genomic_DNA"/>
</dbReference>
<evidence type="ECO:0000256" key="2">
    <source>
        <dbReference type="ARBA" id="ARBA00022741"/>
    </source>
</evidence>
<evidence type="ECO:0000313" key="7">
    <source>
        <dbReference type="Proteomes" id="UP000623269"/>
    </source>
</evidence>
<reference evidence="6" key="1">
    <citation type="submission" date="2020-12" db="EMBL/GenBank/DDBJ databases">
        <title>M. sibirica DSM 26468T genome.</title>
        <authorList>
            <person name="Thieme N."/>
            <person name="Rettenmaier R."/>
            <person name="Zverlov V."/>
            <person name="Liebl W."/>
        </authorList>
    </citation>
    <scope>NUCLEOTIDE SEQUENCE</scope>
    <source>
        <strain evidence="6">DSM 26468</strain>
    </source>
</reference>
<dbReference type="Gene3D" id="3.40.50.300">
    <property type="entry name" value="P-loop containing nucleotide triphosphate hydrolases"/>
    <property type="match status" value="1"/>
</dbReference>
<organism evidence="6 7">
    <name type="scientific">Mobilitalea sibirica</name>
    <dbReference type="NCBI Taxonomy" id="1462919"/>
    <lineage>
        <taxon>Bacteria</taxon>
        <taxon>Bacillati</taxon>
        <taxon>Bacillota</taxon>
        <taxon>Clostridia</taxon>
        <taxon>Lachnospirales</taxon>
        <taxon>Lachnospiraceae</taxon>
        <taxon>Mobilitalea</taxon>
    </lineage>
</organism>
<dbReference type="InterPro" id="IPR045006">
    <property type="entry name" value="CHLI-like"/>
</dbReference>
<dbReference type="PANTHER" id="PTHR32039:SF7">
    <property type="entry name" value="COMPETENCE PROTEIN COMM"/>
    <property type="match status" value="1"/>
</dbReference>
<dbReference type="GO" id="GO:0003677">
    <property type="term" value="F:DNA binding"/>
    <property type="evidence" value="ECO:0007669"/>
    <property type="project" value="InterPro"/>
</dbReference>